<feature type="compositionally biased region" description="Acidic residues" evidence="9">
    <location>
        <begin position="627"/>
        <end position="649"/>
    </location>
</feature>
<feature type="compositionally biased region" description="Polar residues" evidence="9">
    <location>
        <begin position="501"/>
        <end position="512"/>
    </location>
</feature>
<sequence length="679" mass="74393">MASPAPPEPAEQGCPAPAAAEQAPPPPPPPPPPPLPRAPREEQEGEAQEEGAVAGAGRQVEEAAGGVAAAVTWLLGEPVLWLGCRADEILSWKRPLRSLLAFVGANLLFWCAVWKTVVFLAEEQREYTGMFCEKPLINSDEDACAGQGTILLDLTNHVDITVHSCGEASVKDLILEPEQRAVVGEEKGSPKSRNSAETFPKANQAVGSENPGLRLSSHLEEKRGGAGDERIRIHITSCAYEKWKSEENVGGWVFSLEPGPPAVVTDGRAGLGRRGALCTTHDDLGERSFTRPQTSGDLIRRVVEYLRSNNIYFRKGYGSTQDDRSDNGYSMDRTGRHRTYDNTEDIQYVQAIHSLDGGLYHGWEVINSKPDERPRLSHCLAESWVNFSIFLQEMSLFKQQSPGKAILCAFLCPFFKCNDIGQKIYNKIKSFLLKLDFGIREYINQKKRERAEADKEKSHKDDSELDFSALCPKISLTVAAKELSVSDTDVSEVSWTDNGTFNLSEGYTPQTDTSDDLDRPSEEVFSRDLSDFPSLENGTGTNDEDELSLGLPTELKRRKEQLDRGPRPSSERQSVAGLTLPLSGDQTFHLMSNLAGDVITAAVTAAVKDQLAGMQQALSQAAPSPGEDTDMEEGDDFELLDQSELDQIESELGLSQDQEAEAPQNKKSSGFLSNLLGGH</sequence>
<feature type="region of interest" description="Disordered" evidence="9">
    <location>
        <begin position="616"/>
        <end position="679"/>
    </location>
</feature>
<evidence type="ECO:0000256" key="2">
    <source>
        <dbReference type="ARBA" id="ARBA00006299"/>
    </source>
</evidence>
<dbReference type="InterPro" id="IPR057282">
    <property type="entry name" value="RETREG1-3-like_RHD"/>
</dbReference>
<feature type="compositionally biased region" description="Basic and acidic residues" evidence="9">
    <location>
        <begin position="554"/>
        <end position="570"/>
    </location>
</feature>
<dbReference type="PANTHER" id="PTHR28659:SF3">
    <property type="entry name" value="RETICULOPHAGY REGULATOR 1"/>
    <property type="match status" value="1"/>
</dbReference>
<evidence type="ECO:0000313" key="12">
    <source>
        <dbReference type="Proteomes" id="UP000308365"/>
    </source>
</evidence>
<comment type="caution">
    <text evidence="11">The sequence shown here is derived from an EMBL/GenBank/DDBJ whole genome shotgun (WGS) entry which is preliminary data.</text>
</comment>
<feature type="compositionally biased region" description="Low complexity" evidence="9">
    <location>
        <begin position="10"/>
        <end position="22"/>
    </location>
</feature>
<evidence type="ECO:0000256" key="8">
    <source>
        <dbReference type="ARBA" id="ARBA00023136"/>
    </source>
</evidence>
<feature type="compositionally biased region" description="Basic and acidic residues" evidence="9">
    <location>
        <begin position="516"/>
        <end position="530"/>
    </location>
</feature>
<comment type="similarity">
    <text evidence="2">Belongs to the RETREG family.</text>
</comment>
<evidence type="ECO:0000256" key="1">
    <source>
        <dbReference type="ARBA" id="ARBA00004477"/>
    </source>
</evidence>
<name>A0A4U1FSC5_MONMO</name>
<feature type="domain" description="RETREG1-3/ARL6IP-like N-terminal reticulon-homology" evidence="10">
    <location>
        <begin position="361"/>
        <end position="407"/>
    </location>
</feature>
<keyword evidence="4" id="KW-0812">Transmembrane</keyword>
<reference evidence="12" key="1">
    <citation type="journal article" date="2019" name="IScience">
        <title>Narwhal Genome Reveals Long-Term Low Genetic Diversity despite Current Large Abundance Size.</title>
        <authorList>
            <person name="Westbury M.V."/>
            <person name="Petersen B."/>
            <person name="Garde E."/>
            <person name="Heide-Jorgensen M.P."/>
            <person name="Lorenzen E.D."/>
        </authorList>
    </citation>
    <scope>NUCLEOTIDE SEQUENCE [LARGE SCALE GENOMIC DNA]</scope>
</reference>
<dbReference type="InterPro" id="IPR043384">
    <property type="entry name" value="RETREG1/3"/>
</dbReference>
<gene>
    <name evidence="11" type="ORF">EI555_007555</name>
</gene>
<keyword evidence="8" id="KW-0472">Membrane</keyword>
<feature type="compositionally biased region" description="Pro residues" evidence="9">
    <location>
        <begin position="23"/>
        <end position="37"/>
    </location>
</feature>
<dbReference type="Pfam" id="PF24456">
    <property type="entry name" value="RHD_RETREG1-3"/>
    <property type="match status" value="1"/>
</dbReference>
<dbReference type="AlphaFoldDB" id="A0A4U1FSC5"/>
<evidence type="ECO:0000256" key="5">
    <source>
        <dbReference type="ARBA" id="ARBA00022824"/>
    </source>
</evidence>
<keyword evidence="5" id="KW-0256">Endoplasmic reticulum</keyword>
<dbReference type="Proteomes" id="UP000308365">
    <property type="component" value="Unassembled WGS sequence"/>
</dbReference>
<dbReference type="EMBL" id="RWIC01000011">
    <property type="protein sequence ID" value="TKC53231.1"/>
    <property type="molecule type" value="Genomic_DNA"/>
</dbReference>
<comment type="subcellular location">
    <subcellularLocation>
        <location evidence="1">Endoplasmic reticulum membrane</location>
        <topology evidence="1">Multi-pass membrane protein</topology>
    </subcellularLocation>
</comment>
<evidence type="ECO:0000256" key="3">
    <source>
        <dbReference type="ARBA" id="ARBA00022553"/>
    </source>
</evidence>
<protein>
    <recommendedName>
        <fullName evidence="10">RETREG1-3/ARL6IP-like N-terminal reticulon-homology domain-containing protein</fullName>
    </recommendedName>
</protein>
<evidence type="ECO:0000256" key="6">
    <source>
        <dbReference type="ARBA" id="ARBA00022989"/>
    </source>
</evidence>
<dbReference type="SUPFAM" id="SSF101447">
    <property type="entry name" value="Formin homology 2 domain (FH2 domain)"/>
    <property type="match status" value="1"/>
</dbReference>
<dbReference type="PANTHER" id="PTHR28659">
    <property type="entry name" value="RETICULON-LIKE PROTEIN"/>
    <property type="match status" value="1"/>
</dbReference>
<evidence type="ECO:0000256" key="4">
    <source>
        <dbReference type="ARBA" id="ARBA00022692"/>
    </source>
</evidence>
<evidence type="ECO:0000256" key="7">
    <source>
        <dbReference type="ARBA" id="ARBA00023006"/>
    </source>
</evidence>
<feature type="region of interest" description="Disordered" evidence="9">
    <location>
        <begin position="181"/>
        <end position="221"/>
    </location>
</feature>
<proteinExistence type="inferred from homology"/>
<keyword evidence="7" id="KW-0072">Autophagy</keyword>
<dbReference type="GO" id="GO:0043524">
    <property type="term" value="P:negative regulation of neuron apoptotic process"/>
    <property type="evidence" value="ECO:0007669"/>
    <property type="project" value="TreeGrafter"/>
</dbReference>
<feature type="region of interest" description="Disordered" evidence="9">
    <location>
        <begin position="1"/>
        <end position="58"/>
    </location>
</feature>
<organism evidence="11 12">
    <name type="scientific">Monodon monoceros</name>
    <name type="common">Narwhal</name>
    <name type="synonym">Ceratodon monodon</name>
    <dbReference type="NCBI Taxonomy" id="40151"/>
    <lineage>
        <taxon>Eukaryota</taxon>
        <taxon>Metazoa</taxon>
        <taxon>Chordata</taxon>
        <taxon>Craniata</taxon>
        <taxon>Vertebrata</taxon>
        <taxon>Euteleostomi</taxon>
        <taxon>Mammalia</taxon>
        <taxon>Eutheria</taxon>
        <taxon>Laurasiatheria</taxon>
        <taxon>Artiodactyla</taxon>
        <taxon>Whippomorpha</taxon>
        <taxon>Cetacea</taxon>
        <taxon>Odontoceti</taxon>
        <taxon>Monodontidae</taxon>
        <taxon>Monodon</taxon>
    </lineage>
</organism>
<dbReference type="GO" id="GO:0005789">
    <property type="term" value="C:endoplasmic reticulum membrane"/>
    <property type="evidence" value="ECO:0007669"/>
    <property type="project" value="UniProtKB-SubCell"/>
</dbReference>
<evidence type="ECO:0000259" key="10">
    <source>
        <dbReference type="Pfam" id="PF24456"/>
    </source>
</evidence>
<evidence type="ECO:0000313" key="11">
    <source>
        <dbReference type="EMBL" id="TKC53231.1"/>
    </source>
</evidence>
<evidence type="ECO:0000256" key="9">
    <source>
        <dbReference type="SAM" id="MobiDB-lite"/>
    </source>
</evidence>
<dbReference type="GO" id="GO:0061709">
    <property type="term" value="P:reticulophagy"/>
    <property type="evidence" value="ECO:0007669"/>
    <property type="project" value="InterPro"/>
</dbReference>
<keyword evidence="6" id="KW-1133">Transmembrane helix</keyword>
<feature type="region of interest" description="Disordered" evidence="9">
    <location>
        <begin position="501"/>
        <end position="575"/>
    </location>
</feature>
<accession>A0A4U1FSC5</accession>
<keyword evidence="3" id="KW-0597">Phosphoprotein</keyword>